<keyword evidence="3" id="KW-1185">Reference proteome</keyword>
<feature type="compositionally biased region" description="Basic and acidic residues" evidence="1">
    <location>
        <begin position="303"/>
        <end position="316"/>
    </location>
</feature>
<evidence type="ECO:0000313" key="2">
    <source>
        <dbReference type="EMBL" id="KAJ2781820.1"/>
    </source>
</evidence>
<name>A0A9W8HB78_9FUNG</name>
<dbReference type="OrthoDB" id="5592172at2759"/>
<feature type="region of interest" description="Disordered" evidence="1">
    <location>
        <begin position="224"/>
        <end position="373"/>
    </location>
</feature>
<feature type="compositionally biased region" description="Basic and acidic residues" evidence="1">
    <location>
        <begin position="280"/>
        <end position="292"/>
    </location>
</feature>
<proteinExistence type="predicted"/>
<feature type="compositionally biased region" description="Basic residues" evidence="1">
    <location>
        <begin position="293"/>
        <end position="302"/>
    </location>
</feature>
<sequence>MSAGPQQQQQQQVFACACLNVRVHVDQTAAARTALEDNADVLECTLGPLGIQTALGALVEVKTGSSIDPNISVVRCLLCSTAVAYFKPAVPLPVSMVPHDQLRPRQLPAPQTTVYLARDTKCGAEIAEIELRGDYSEPFGVLLGPEAAAAAAVDPAKRRLVHVPRELQQRASEYMRQKEAEKSERVRAFIREQDDELEALRQRTMDQSAAVAALIGKRHGSDAAAIAQSQPTKPLSGAQSGLAAMLKGAPKPATASIPNPFARSTGSHTTTTTTTSDYDPLEHGFGNDDAQRPSRHHRHHLHTTTDYHHRSPRQLDDDLDDLDDDDDDDNISESDDDNDDDNENDGSGAMGMPRQQQQQQQQQRWGAGGVPVVGSMPIQIPQYGSGSIADDTYLNRRELRRRADEREMYRRQERAIRNMSKTFVPPHKLMDSIYELDSDMVIGSKPRDAYPMPFRHGP</sequence>
<comment type="caution">
    <text evidence="2">The sequence shown here is derived from an EMBL/GenBank/DDBJ whole genome shotgun (WGS) entry which is preliminary data.</text>
</comment>
<feature type="compositionally biased region" description="Acidic residues" evidence="1">
    <location>
        <begin position="317"/>
        <end position="344"/>
    </location>
</feature>
<evidence type="ECO:0000313" key="3">
    <source>
        <dbReference type="Proteomes" id="UP001140217"/>
    </source>
</evidence>
<organism evidence="2 3">
    <name type="scientific">Coemansia javaensis</name>
    <dbReference type="NCBI Taxonomy" id="2761396"/>
    <lineage>
        <taxon>Eukaryota</taxon>
        <taxon>Fungi</taxon>
        <taxon>Fungi incertae sedis</taxon>
        <taxon>Zoopagomycota</taxon>
        <taxon>Kickxellomycotina</taxon>
        <taxon>Kickxellomycetes</taxon>
        <taxon>Kickxellales</taxon>
        <taxon>Kickxellaceae</taxon>
        <taxon>Coemansia</taxon>
    </lineage>
</organism>
<dbReference type="EMBL" id="JANBUL010000091">
    <property type="protein sequence ID" value="KAJ2781820.1"/>
    <property type="molecule type" value="Genomic_DNA"/>
</dbReference>
<dbReference type="AlphaFoldDB" id="A0A9W8HB78"/>
<protein>
    <submittedName>
        <fullName evidence="2">Uncharacterized protein</fullName>
    </submittedName>
</protein>
<reference evidence="2" key="1">
    <citation type="submission" date="2022-07" db="EMBL/GenBank/DDBJ databases">
        <title>Phylogenomic reconstructions and comparative analyses of Kickxellomycotina fungi.</title>
        <authorList>
            <person name="Reynolds N.K."/>
            <person name="Stajich J.E."/>
            <person name="Barry K."/>
            <person name="Grigoriev I.V."/>
            <person name="Crous P."/>
            <person name="Smith M.E."/>
        </authorList>
    </citation>
    <scope>NUCLEOTIDE SEQUENCE</scope>
    <source>
        <strain evidence="2">NBRC 105414</strain>
    </source>
</reference>
<gene>
    <name evidence="2" type="ORF">H4R18_002629</name>
</gene>
<feature type="compositionally biased region" description="Polar residues" evidence="1">
    <location>
        <begin position="227"/>
        <end position="239"/>
    </location>
</feature>
<accession>A0A9W8HB78</accession>
<dbReference type="Proteomes" id="UP001140217">
    <property type="component" value="Unassembled WGS sequence"/>
</dbReference>
<evidence type="ECO:0000256" key="1">
    <source>
        <dbReference type="SAM" id="MobiDB-lite"/>
    </source>
</evidence>